<name>A0A814YCU9_9BILA</name>
<comment type="caution">
    <text evidence="8">The sequence shown here is derived from an EMBL/GenBank/DDBJ whole genome shotgun (WGS) entry which is preliminary data.</text>
</comment>
<evidence type="ECO:0000256" key="4">
    <source>
        <dbReference type="PROSITE-ProRule" id="PRU00325"/>
    </source>
</evidence>
<dbReference type="Proteomes" id="UP000676336">
    <property type="component" value="Unassembled WGS sequence"/>
</dbReference>
<dbReference type="Proteomes" id="UP000663824">
    <property type="component" value="Unassembled WGS sequence"/>
</dbReference>
<dbReference type="PANTHER" id="PTHR22619">
    <property type="entry name" value="ZINC FINGER SWIM DOMAIN CONTAINING PROTEIN 4, 5, 6"/>
    <property type="match status" value="1"/>
</dbReference>
<evidence type="ECO:0000313" key="11">
    <source>
        <dbReference type="EMBL" id="CAF3837335.1"/>
    </source>
</evidence>
<feature type="compositionally biased region" description="Low complexity" evidence="5">
    <location>
        <begin position="1616"/>
        <end position="1642"/>
    </location>
</feature>
<dbReference type="EMBL" id="CAJNOV010001986">
    <property type="protein sequence ID" value="CAF1085720.1"/>
    <property type="molecule type" value="Genomic_DNA"/>
</dbReference>
<feature type="compositionally biased region" description="Low complexity" evidence="5">
    <location>
        <begin position="1524"/>
        <end position="1533"/>
    </location>
</feature>
<feature type="compositionally biased region" description="Polar residues" evidence="5">
    <location>
        <begin position="1076"/>
        <end position="1113"/>
    </location>
</feature>
<evidence type="ECO:0000256" key="5">
    <source>
        <dbReference type="SAM" id="MobiDB-lite"/>
    </source>
</evidence>
<feature type="region of interest" description="Disordered" evidence="5">
    <location>
        <begin position="1161"/>
        <end position="1196"/>
    </location>
</feature>
<dbReference type="Proteomes" id="UP000681967">
    <property type="component" value="Unassembled WGS sequence"/>
</dbReference>
<sequence>MTSNYTREDDTTVIFGTNGIFVSSPSLHPLTTTSTNNNNNFEPLADNMLDAEIDSDPQMSDSELSWQSVTDVDSLTATNHWRGWKQQIATSLSMATRTAHNSLPSTNSTSLCFFPSRTSNEDRIPTLVDLSAKTIARHIPFELVERYNQPEQPVPENLQLKIAFWSFPDGIEDIRLYTCVANGSTDEFTKAEALQQAKAVQNMLQIGFHLSSQVYDINSITNTNKATMQYYHVSIIFDRKKITSCHCTCNNPSSWCSHIVAVCLCRIAQPENCCLRAPVSESLSRLKIDQLRKFAQYLIWEIPQQFLPKAQSLLDELLSDTPTNVNMLQGAPDPTAGGLSSDISVWYLDETSLQENITKTLHRFCQPTPQVVGDVTYLTSPPILATTEYSNLLRPLRGREPEGMWNLLQIVREMLARHDLNGTQLLDILTRQCLAQEQIIQWWFTTKVSNVYNERGTNGLKPHNTSLVQQASSALCDEIVQISRLIALNPRLNNDERNSIYMKLCSWHLSIIERICKQKTTTTNISTTTNGVYTNSSMNLTNDRTLNQKRRDIDIFPGFLPAIEVCQIDWNNCPYSPNRMEETNNNNNTRSWSEYIRSYDELLLDGYLKLNSNTHFNINTQQQIISPPISNSHVESNSIVQDDDVNNNNHEKCQDIDSGEESCGGVNVDQPSSSNSSDECRIYFADQKPLTKHQNMKPSQTTTTIEPYTFRIFKKINDPLQIAFVRCETLRIHGYHGEVFKLAKQLADYMLNNDEYSSSSQAHLDFHISDYAQFPIARCAFLCTILNESPEYQQLAFRIGLLGLEICRIPATTKALEVRLLNCEQEICQELKKITLGQNEIDILRQRAEHLCARLLNIRDDGVLLPLSLATYIFETLRSLSLYRINLNSNSNLSLSQNFSIVPSMENNQQLNDSDELLAFDTAICALGAKCYISEAQNPILCEGIRRQRSDLALNLLTLYKDDQGRLIQILDKLLDRDIHVLFKNSNVNPFNVGSKKHNQTLASSQQTNINSSSTTSLSNRTHKRSLATASNTTGEPLADIDSSGLDESEGENFDQKAWEAKFRCLTLKTSSKRISNGFTSIDSSAPETNSSDNSPTVSRRNIRISSSKANADSESDSERDTIQRNVRVESPSCIDLNIPPSSEILSTPILPLTTSRNTSTIPKSINLQQPSPNSQNSKSTKCHINTSNGKHRSPCIPNQPSEALCHFMYELAKTLVQRAGGTTSTSLFVGPTHNYPPPHRNLHLCAITIALYALGVNNHVQTNWMIRTYSSLVSWITSTAIDIGLQAILILIECWEGQLTPPECAAIADRASRSRDNAVVRTAAELALSTLKYAHALNAAEIRQALAQCKEQSIDMLERALTTIENATRDGNLVFIDILFEVAKRWYEMYYERTGDSLNSDDDATVVDIRQQFDNNSTVTPTNPMDLQWAHTNGTNLSSSSSSTTTSMPSQMMYTSNNQNTNFSTPFQPHPSPHFNTHAYMIQAQHGPQAQAPQPTMHHHQLGTFHQQVAYQQIIPIQYSSPQQQQQQQQQQHFAFHTGPTNNFHPHSHLQRHPPPPQQMPNAILVSPGNFPTTYTIHHVPSTGNPQMYPPNPNQQQSFYPIRQMPLVVSTPSEPNISPSTTATPTTQQTNITSPSTTPSADQQQQQTDPNHRQYLLNAFRVGMLAMNTLALERARQNHAHMERRSEQNHPTPRYGEDVKWLLKIALKLGNAELQEFVTTATAVIVNPYLLHSLAFNIYNVSQNNPNGSSSNQMLRLPFVQSLMQKCLHAYTRCVHNKMAHMTTNNDIEELTSLMKHARSAFLFMGNTSDYQGLMNFVKTSKKCKKDVYPRLWQAIQN</sequence>
<keyword evidence="3" id="KW-0862">Zinc</keyword>
<evidence type="ECO:0000313" key="12">
    <source>
        <dbReference type="EMBL" id="CAF3881032.1"/>
    </source>
</evidence>
<accession>A0A814YCU9</accession>
<feature type="region of interest" description="Disordered" evidence="5">
    <location>
        <begin position="1076"/>
        <end position="1127"/>
    </location>
</feature>
<keyword evidence="2 4" id="KW-0863">Zinc-finger</keyword>
<dbReference type="InterPro" id="IPR048370">
    <property type="entry name" value="ZSWIM4-8_C"/>
</dbReference>
<dbReference type="InterPro" id="IPR007527">
    <property type="entry name" value="Znf_SWIM"/>
</dbReference>
<dbReference type="EMBL" id="CAJOBH010000152">
    <property type="protein sequence ID" value="CAF3765469.1"/>
    <property type="molecule type" value="Genomic_DNA"/>
</dbReference>
<dbReference type="EMBL" id="CAJNRE010002181">
    <property type="protein sequence ID" value="CAF1969952.1"/>
    <property type="molecule type" value="Genomic_DNA"/>
</dbReference>
<evidence type="ECO:0000256" key="3">
    <source>
        <dbReference type="ARBA" id="ARBA00022833"/>
    </source>
</evidence>
<feature type="compositionally biased region" description="Low complexity" evidence="5">
    <location>
        <begin position="1169"/>
        <end position="1178"/>
    </location>
</feature>
<proteinExistence type="predicted"/>
<organism evidence="8 13">
    <name type="scientific">Rotaria magnacalcarata</name>
    <dbReference type="NCBI Taxonomy" id="392030"/>
    <lineage>
        <taxon>Eukaryota</taxon>
        <taxon>Metazoa</taxon>
        <taxon>Spiralia</taxon>
        <taxon>Gnathifera</taxon>
        <taxon>Rotifera</taxon>
        <taxon>Eurotatoria</taxon>
        <taxon>Bdelloidea</taxon>
        <taxon>Philodinida</taxon>
        <taxon>Philodinidae</taxon>
        <taxon>Rotaria</taxon>
    </lineage>
</organism>
<feature type="domain" description="SWIM-type" evidence="6">
    <location>
        <begin position="231"/>
        <end position="267"/>
    </location>
</feature>
<dbReference type="EMBL" id="CAJOBJ010000670">
    <property type="protein sequence ID" value="CAF3837335.1"/>
    <property type="molecule type" value="Genomic_DNA"/>
</dbReference>
<keyword evidence="1" id="KW-0479">Metal-binding</keyword>
<gene>
    <name evidence="10" type="ORF">BYL167_LOCUS1103</name>
    <name evidence="7" type="ORF">CJN711_LOCUS6421</name>
    <name evidence="11" type="ORF">GIL414_LOCUS3172</name>
    <name evidence="8" type="ORF">KQP761_LOCUS1156</name>
    <name evidence="9" type="ORF">MBJ925_LOCUS6768</name>
    <name evidence="12" type="ORF">SMN809_LOCUS5609</name>
</gene>
<evidence type="ECO:0000256" key="2">
    <source>
        <dbReference type="ARBA" id="ARBA00022771"/>
    </source>
</evidence>
<dbReference type="Proteomes" id="UP000663834">
    <property type="component" value="Unassembled WGS sequence"/>
</dbReference>
<dbReference type="Pfam" id="PF21055">
    <property type="entry name" value="ZSWIM4-8_C"/>
    <property type="match status" value="1"/>
</dbReference>
<dbReference type="OrthoDB" id="10013584at2759"/>
<reference evidence="8" key="1">
    <citation type="submission" date="2021-02" db="EMBL/GenBank/DDBJ databases">
        <authorList>
            <person name="Nowell W R."/>
        </authorList>
    </citation>
    <scope>NUCLEOTIDE SEQUENCE</scope>
</reference>
<feature type="region of interest" description="Disordered" evidence="5">
    <location>
        <begin position="1579"/>
        <end position="1650"/>
    </location>
</feature>
<evidence type="ECO:0000313" key="13">
    <source>
        <dbReference type="Proteomes" id="UP000663834"/>
    </source>
</evidence>
<protein>
    <recommendedName>
        <fullName evidence="6">SWIM-type domain-containing protein</fullName>
    </recommendedName>
</protein>
<dbReference type="GO" id="GO:0008270">
    <property type="term" value="F:zinc ion binding"/>
    <property type="evidence" value="ECO:0007669"/>
    <property type="project" value="UniProtKB-KW"/>
</dbReference>
<evidence type="ECO:0000256" key="1">
    <source>
        <dbReference type="ARBA" id="ARBA00022723"/>
    </source>
</evidence>
<dbReference type="Proteomes" id="UP000681720">
    <property type="component" value="Unassembled WGS sequence"/>
</dbReference>
<feature type="region of interest" description="Disordered" evidence="5">
    <location>
        <begin position="657"/>
        <end position="678"/>
    </location>
</feature>
<evidence type="ECO:0000259" key="6">
    <source>
        <dbReference type="PROSITE" id="PS50966"/>
    </source>
</evidence>
<evidence type="ECO:0000313" key="10">
    <source>
        <dbReference type="EMBL" id="CAF3765469.1"/>
    </source>
</evidence>
<dbReference type="PROSITE" id="PS50966">
    <property type="entry name" value="ZF_SWIM"/>
    <property type="match status" value="1"/>
</dbReference>
<feature type="region of interest" description="Disordered" evidence="5">
    <location>
        <begin position="1524"/>
        <end position="1558"/>
    </location>
</feature>
<evidence type="ECO:0000313" key="7">
    <source>
        <dbReference type="EMBL" id="CAF1085720.1"/>
    </source>
</evidence>
<dbReference type="Proteomes" id="UP000663855">
    <property type="component" value="Unassembled WGS sequence"/>
</dbReference>
<evidence type="ECO:0000313" key="8">
    <source>
        <dbReference type="EMBL" id="CAF1228061.1"/>
    </source>
</evidence>
<feature type="compositionally biased region" description="Low complexity" evidence="5">
    <location>
        <begin position="1004"/>
        <end position="1020"/>
    </location>
</feature>
<feature type="compositionally biased region" description="Polar residues" evidence="5">
    <location>
        <begin position="1179"/>
        <end position="1189"/>
    </location>
</feature>
<dbReference type="Pfam" id="PF25572">
    <property type="entry name" value="TPR_ZSWIM8"/>
    <property type="match status" value="1"/>
</dbReference>
<feature type="region of interest" description="Disordered" evidence="5">
    <location>
        <begin position="994"/>
        <end position="1053"/>
    </location>
</feature>
<dbReference type="EMBL" id="CAJOBI010001434">
    <property type="protein sequence ID" value="CAF3881032.1"/>
    <property type="molecule type" value="Genomic_DNA"/>
</dbReference>
<dbReference type="PANTHER" id="PTHR22619:SF1">
    <property type="entry name" value="ZINC FINGER SWIM DOMAIN-CONTAINING PROTEIN 8"/>
    <property type="match status" value="1"/>
</dbReference>
<dbReference type="InterPro" id="IPR057945">
    <property type="entry name" value="TPR_ZSWIM8"/>
</dbReference>
<dbReference type="GO" id="GO:0031462">
    <property type="term" value="C:Cul2-RING ubiquitin ligase complex"/>
    <property type="evidence" value="ECO:0007669"/>
    <property type="project" value="TreeGrafter"/>
</dbReference>
<dbReference type="EMBL" id="CAJNOW010000074">
    <property type="protein sequence ID" value="CAF1228061.1"/>
    <property type="molecule type" value="Genomic_DNA"/>
</dbReference>
<evidence type="ECO:0000313" key="9">
    <source>
        <dbReference type="EMBL" id="CAF1969952.1"/>
    </source>
</evidence>